<dbReference type="PANTHER" id="PTHR19384:SF17">
    <property type="entry name" value="NADPH--CYTOCHROME P450 REDUCTASE"/>
    <property type="match status" value="1"/>
</dbReference>
<protein>
    <recommendedName>
        <fullName evidence="2">NADPH--hemoprotein reductase</fullName>
        <ecNumber evidence="2">1.6.2.4</ecNumber>
    </recommendedName>
</protein>
<reference evidence="4 5" key="1">
    <citation type="submission" date="2024-07" db="EMBL/GenBank/DDBJ databases">
        <title>Section-level genome sequencing and comparative genomics of Aspergillus sections Usti and Cavernicolus.</title>
        <authorList>
            <consortium name="Lawrence Berkeley National Laboratory"/>
            <person name="Nybo J.L."/>
            <person name="Vesth T.C."/>
            <person name="Theobald S."/>
            <person name="Frisvad J.C."/>
            <person name="Larsen T.O."/>
            <person name="Kjaerboelling I."/>
            <person name="Rothschild-Mancinelli K."/>
            <person name="Lyhne E.K."/>
            <person name="Kogle M.E."/>
            <person name="Barry K."/>
            <person name="Clum A."/>
            <person name="Na H."/>
            <person name="Ledsgaard L."/>
            <person name="Lin J."/>
            <person name="Lipzen A."/>
            <person name="Kuo A."/>
            <person name="Riley R."/>
            <person name="Mondo S."/>
            <person name="Labutti K."/>
            <person name="Haridas S."/>
            <person name="Pangalinan J."/>
            <person name="Salamov A.A."/>
            <person name="Simmons B.A."/>
            <person name="Magnuson J.K."/>
            <person name="Chen J."/>
            <person name="Drula E."/>
            <person name="Henrissat B."/>
            <person name="Wiebenga A."/>
            <person name="Lubbers R.J."/>
            <person name="Gomes A.C."/>
            <person name="Makela M.R."/>
            <person name="Stajich J."/>
            <person name="Grigoriev I.V."/>
            <person name="Mortensen U.H."/>
            <person name="De Vries R.P."/>
            <person name="Baker S.E."/>
            <person name="Andersen M.R."/>
        </authorList>
    </citation>
    <scope>NUCLEOTIDE SEQUENCE [LARGE SCALE GENOMIC DNA]</scope>
    <source>
        <strain evidence="4 5">CBS 209.92</strain>
    </source>
</reference>
<dbReference type="EMBL" id="JBFTWV010000147">
    <property type="protein sequence ID" value="KAL2785356.1"/>
    <property type="molecule type" value="Genomic_DNA"/>
</dbReference>
<accession>A0ABR4FQ43</accession>
<evidence type="ECO:0000313" key="5">
    <source>
        <dbReference type="Proteomes" id="UP001610563"/>
    </source>
</evidence>
<dbReference type="InterPro" id="IPR011032">
    <property type="entry name" value="GroES-like_sf"/>
</dbReference>
<evidence type="ECO:0000259" key="3">
    <source>
        <dbReference type="Pfam" id="PF08240"/>
    </source>
</evidence>
<keyword evidence="5" id="KW-1185">Reference proteome</keyword>
<sequence length="238" mass="26106">MRAQVLEAFNTPYVLKDIPKPLSPTGKDILVNVKAVSYCHTDAVFASGAMWQDLPRVGSHEFAGVIVATGPDISPSLATTKLPIPSPTTYEAILRSYLEIGASVSRDLISLLAQSGRDEDFQAALGDQFMLVTAFSREEPPKVYAQDRLREYATEVNTILVGGGHFYIYGDTTHMARAANDALAKIIAARRSVDDSEAQSVLKKMRLSRQYQVHCTLQPGRTLSDIFAYMILGGYMVD</sequence>
<comment type="caution">
    <text evidence="4">The sequence shown here is derived from an EMBL/GenBank/DDBJ whole genome shotgun (WGS) entry which is preliminary data.</text>
</comment>
<proteinExistence type="predicted"/>
<organism evidence="4 5">
    <name type="scientific">Aspergillus keveii</name>
    <dbReference type="NCBI Taxonomy" id="714993"/>
    <lineage>
        <taxon>Eukaryota</taxon>
        <taxon>Fungi</taxon>
        <taxon>Dikarya</taxon>
        <taxon>Ascomycota</taxon>
        <taxon>Pezizomycotina</taxon>
        <taxon>Eurotiomycetes</taxon>
        <taxon>Eurotiomycetidae</taxon>
        <taxon>Eurotiales</taxon>
        <taxon>Aspergillaceae</taxon>
        <taxon>Aspergillus</taxon>
        <taxon>Aspergillus subgen. Nidulantes</taxon>
    </lineage>
</organism>
<dbReference type="Gene3D" id="3.40.50.80">
    <property type="entry name" value="Nucleotide-binding domain of ferredoxin-NADP reductase (FNR) module"/>
    <property type="match status" value="1"/>
</dbReference>
<dbReference type="Gene3D" id="3.90.180.10">
    <property type="entry name" value="Medium-chain alcohol dehydrogenases, catalytic domain"/>
    <property type="match status" value="1"/>
</dbReference>
<dbReference type="InterPro" id="IPR039261">
    <property type="entry name" value="FNR_nucleotide-bd"/>
</dbReference>
<evidence type="ECO:0000256" key="2">
    <source>
        <dbReference type="ARBA" id="ARBA00023797"/>
    </source>
</evidence>
<evidence type="ECO:0000256" key="1">
    <source>
        <dbReference type="ARBA" id="ARBA00022630"/>
    </source>
</evidence>
<dbReference type="EC" id="1.6.2.4" evidence="2"/>
<evidence type="ECO:0000313" key="4">
    <source>
        <dbReference type="EMBL" id="KAL2785356.1"/>
    </source>
</evidence>
<dbReference type="SUPFAM" id="SSF50129">
    <property type="entry name" value="GroES-like"/>
    <property type="match status" value="1"/>
</dbReference>
<feature type="domain" description="Alcohol dehydrogenase-like N-terminal" evidence="3">
    <location>
        <begin position="27"/>
        <end position="73"/>
    </location>
</feature>
<dbReference type="InterPro" id="IPR013154">
    <property type="entry name" value="ADH-like_N"/>
</dbReference>
<dbReference type="Proteomes" id="UP001610563">
    <property type="component" value="Unassembled WGS sequence"/>
</dbReference>
<dbReference type="SUPFAM" id="SSF52343">
    <property type="entry name" value="Ferredoxin reductase-like, C-terminal NADP-linked domain"/>
    <property type="match status" value="1"/>
</dbReference>
<dbReference type="PANTHER" id="PTHR19384">
    <property type="entry name" value="NITRIC OXIDE SYNTHASE-RELATED"/>
    <property type="match status" value="1"/>
</dbReference>
<keyword evidence="1" id="KW-0285">Flavoprotein</keyword>
<gene>
    <name evidence="4" type="ORF">BJX66DRAFT_343179</name>
</gene>
<dbReference type="Pfam" id="PF08240">
    <property type="entry name" value="ADH_N"/>
    <property type="match status" value="1"/>
</dbReference>
<name>A0ABR4FQ43_9EURO</name>